<keyword evidence="7" id="KW-0862">Zinc</keyword>
<evidence type="ECO:0000256" key="10">
    <source>
        <dbReference type="ARBA" id="ARBA00049893"/>
    </source>
</evidence>
<evidence type="ECO:0000313" key="13">
    <source>
        <dbReference type="Proteomes" id="UP000187485"/>
    </source>
</evidence>
<dbReference type="RefSeq" id="WP_075858247.1">
    <property type="nucleotide sequence ID" value="NZ_BDJK01000006.1"/>
</dbReference>
<evidence type="ECO:0000256" key="6">
    <source>
        <dbReference type="ARBA" id="ARBA00022801"/>
    </source>
</evidence>
<evidence type="ECO:0000256" key="11">
    <source>
        <dbReference type="RuleBase" id="RU361274"/>
    </source>
</evidence>
<keyword evidence="13" id="KW-1185">Reference proteome</keyword>
<comment type="catalytic activity">
    <reaction evidence="1">
        <text>inosine + phosphate = alpha-D-ribose 1-phosphate + hypoxanthine</text>
        <dbReference type="Rhea" id="RHEA:27646"/>
        <dbReference type="ChEBI" id="CHEBI:17368"/>
        <dbReference type="ChEBI" id="CHEBI:17596"/>
        <dbReference type="ChEBI" id="CHEBI:43474"/>
        <dbReference type="ChEBI" id="CHEBI:57720"/>
        <dbReference type="EC" id="2.4.2.1"/>
    </reaction>
    <physiologicalReaction direction="left-to-right" evidence="1">
        <dbReference type="Rhea" id="RHEA:27647"/>
    </physiologicalReaction>
</comment>
<organism evidence="12 13">
    <name type="scientific">Carboxydothermus pertinax</name>
    <dbReference type="NCBI Taxonomy" id="870242"/>
    <lineage>
        <taxon>Bacteria</taxon>
        <taxon>Bacillati</taxon>
        <taxon>Bacillota</taxon>
        <taxon>Clostridia</taxon>
        <taxon>Thermoanaerobacterales</taxon>
        <taxon>Thermoanaerobacteraceae</taxon>
        <taxon>Carboxydothermus</taxon>
    </lineage>
</organism>
<keyword evidence="5" id="KW-0479">Metal-binding</keyword>
<dbReference type="InterPro" id="IPR011324">
    <property type="entry name" value="Cytotoxic_necrot_fac-like_cat"/>
</dbReference>
<dbReference type="CDD" id="cd16833">
    <property type="entry name" value="YfiH"/>
    <property type="match status" value="1"/>
</dbReference>
<dbReference type="OrthoDB" id="4279at2"/>
<accession>A0A1L8CS94</accession>
<comment type="function">
    <text evidence="2">Purine nucleoside enzyme that catalyzes the phosphorolysis of adenosine and inosine nucleosides, yielding D-ribose 1-phosphate and the respective free bases, adenine and hypoxanthine. Also catalyzes the phosphorolysis of S-methyl-5'-thioadenosine into adenine and S-methyl-5-thio-alpha-D-ribose 1-phosphate. Also has adenosine deaminase activity.</text>
</comment>
<dbReference type="PANTHER" id="PTHR30616:SF2">
    <property type="entry name" value="PURINE NUCLEOSIDE PHOSPHORYLASE LACC1"/>
    <property type="match status" value="1"/>
</dbReference>
<dbReference type="PANTHER" id="PTHR30616">
    <property type="entry name" value="UNCHARACTERIZED PROTEIN YFIH"/>
    <property type="match status" value="1"/>
</dbReference>
<dbReference type="STRING" id="870242.cpu_03060"/>
<evidence type="ECO:0000256" key="9">
    <source>
        <dbReference type="ARBA" id="ARBA00048968"/>
    </source>
</evidence>
<comment type="catalytic activity">
    <reaction evidence="8">
        <text>adenosine + H2O + H(+) = inosine + NH4(+)</text>
        <dbReference type="Rhea" id="RHEA:24408"/>
        <dbReference type="ChEBI" id="CHEBI:15377"/>
        <dbReference type="ChEBI" id="CHEBI:15378"/>
        <dbReference type="ChEBI" id="CHEBI:16335"/>
        <dbReference type="ChEBI" id="CHEBI:17596"/>
        <dbReference type="ChEBI" id="CHEBI:28938"/>
        <dbReference type="EC" id="3.5.4.4"/>
    </reaction>
    <physiologicalReaction direction="left-to-right" evidence="8">
        <dbReference type="Rhea" id="RHEA:24409"/>
    </physiologicalReaction>
</comment>
<dbReference type="InterPro" id="IPR038371">
    <property type="entry name" value="Cu_polyphenol_OxRdtase_sf"/>
</dbReference>
<dbReference type="GO" id="GO:0016787">
    <property type="term" value="F:hydrolase activity"/>
    <property type="evidence" value="ECO:0007669"/>
    <property type="project" value="UniProtKB-KW"/>
</dbReference>
<dbReference type="AlphaFoldDB" id="A0A1L8CS94"/>
<comment type="caution">
    <text evidence="12">The sequence shown here is derived from an EMBL/GenBank/DDBJ whole genome shotgun (WGS) entry which is preliminary data.</text>
</comment>
<evidence type="ECO:0000256" key="4">
    <source>
        <dbReference type="ARBA" id="ARBA00022679"/>
    </source>
</evidence>
<dbReference type="NCBIfam" id="TIGR00726">
    <property type="entry name" value="peptidoglycan editing factor PgeF"/>
    <property type="match status" value="1"/>
</dbReference>
<gene>
    <name evidence="12" type="ORF">cpu_03060</name>
</gene>
<sequence length="276" mass="30692">MEYILEEKKRIQLFFFKKFRDFGVDAFFTTRIGGFSTGPYTSLNLALHVGDSRDLVIKNRELLTSIWDLEINSFIVAEQVHGNNIALVDYSDGGRGMKDLSSALKKTDGLITREKNLGLLTFYADCVPLYFLSPTPFIIGVAHAGWRGTLQEIGGKMVTNFVALGAKLENILCGIGPAIGPCCYEVGDDVAQSFSNRGFKNGVIRKDGKNFLNLWEINSEILIKTGIRPQNIELINLCTSCNKDLFFSYRRDFGVTGRMAAGIIKKEVLDENFSSG</sequence>
<reference evidence="13" key="1">
    <citation type="submission" date="2016-12" db="EMBL/GenBank/DDBJ databases">
        <title>Draft Genome Sequences od Carboxydothermus pertinax and islandicus, Hydrogenogenic Carboxydotrophic Bacteria.</title>
        <authorList>
            <person name="Fukuyama Y."/>
            <person name="Ohmae K."/>
            <person name="Yoneda Y."/>
            <person name="Yoshida T."/>
            <person name="Sako Y."/>
        </authorList>
    </citation>
    <scope>NUCLEOTIDE SEQUENCE [LARGE SCALE GENOMIC DNA]</scope>
    <source>
        <strain evidence="13">Ug1</strain>
    </source>
</reference>
<dbReference type="Pfam" id="PF02578">
    <property type="entry name" value="Cu-oxidase_4"/>
    <property type="match status" value="1"/>
</dbReference>
<proteinExistence type="inferred from homology"/>
<dbReference type="SUPFAM" id="SSF64438">
    <property type="entry name" value="CNF1/YfiH-like putative cysteine hydrolases"/>
    <property type="match status" value="1"/>
</dbReference>
<dbReference type="GO" id="GO:0005507">
    <property type="term" value="F:copper ion binding"/>
    <property type="evidence" value="ECO:0007669"/>
    <property type="project" value="TreeGrafter"/>
</dbReference>
<keyword evidence="4" id="KW-0808">Transferase</keyword>
<evidence type="ECO:0000256" key="7">
    <source>
        <dbReference type="ARBA" id="ARBA00022833"/>
    </source>
</evidence>
<dbReference type="GO" id="GO:0017061">
    <property type="term" value="F:S-methyl-5-thioadenosine phosphorylase activity"/>
    <property type="evidence" value="ECO:0007669"/>
    <property type="project" value="UniProtKB-EC"/>
</dbReference>
<evidence type="ECO:0000256" key="5">
    <source>
        <dbReference type="ARBA" id="ARBA00022723"/>
    </source>
</evidence>
<evidence type="ECO:0000256" key="1">
    <source>
        <dbReference type="ARBA" id="ARBA00000553"/>
    </source>
</evidence>
<dbReference type="Proteomes" id="UP000187485">
    <property type="component" value="Unassembled WGS sequence"/>
</dbReference>
<keyword evidence="6" id="KW-0378">Hydrolase</keyword>
<evidence type="ECO:0000313" key="12">
    <source>
        <dbReference type="EMBL" id="GAV21796.1"/>
    </source>
</evidence>
<protein>
    <recommendedName>
        <fullName evidence="11">Purine nucleoside phosphorylase</fullName>
    </recommendedName>
</protein>
<comment type="catalytic activity">
    <reaction evidence="9">
        <text>adenosine + phosphate = alpha-D-ribose 1-phosphate + adenine</text>
        <dbReference type="Rhea" id="RHEA:27642"/>
        <dbReference type="ChEBI" id="CHEBI:16335"/>
        <dbReference type="ChEBI" id="CHEBI:16708"/>
        <dbReference type="ChEBI" id="CHEBI:43474"/>
        <dbReference type="ChEBI" id="CHEBI:57720"/>
        <dbReference type="EC" id="2.4.2.1"/>
    </reaction>
    <physiologicalReaction direction="left-to-right" evidence="9">
        <dbReference type="Rhea" id="RHEA:27643"/>
    </physiologicalReaction>
</comment>
<comment type="similarity">
    <text evidence="3 11">Belongs to the purine nucleoside phosphorylase YfiH/LACC1 family.</text>
</comment>
<dbReference type="InterPro" id="IPR003730">
    <property type="entry name" value="Cu_polyphenol_OxRdtase"/>
</dbReference>
<name>A0A1L8CS94_9THEO</name>
<evidence type="ECO:0000256" key="2">
    <source>
        <dbReference type="ARBA" id="ARBA00003215"/>
    </source>
</evidence>
<evidence type="ECO:0000256" key="8">
    <source>
        <dbReference type="ARBA" id="ARBA00047989"/>
    </source>
</evidence>
<dbReference type="Gene3D" id="3.60.140.10">
    <property type="entry name" value="CNF1/YfiH-like putative cysteine hydrolases"/>
    <property type="match status" value="1"/>
</dbReference>
<comment type="catalytic activity">
    <reaction evidence="10">
        <text>S-methyl-5'-thioadenosine + phosphate = 5-(methylsulfanyl)-alpha-D-ribose 1-phosphate + adenine</text>
        <dbReference type="Rhea" id="RHEA:11852"/>
        <dbReference type="ChEBI" id="CHEBI:16708"/>
        <dbReference type="ChEBI" id="CHEBI:17509"/>
        <dbReference type="ChEBI" id="CHEBI:43474"/>
        <dbReference type="ChEBI" id="CHEBI:58533"/>
        <dbReference type="EC" id="2.4.2.28"/>
    </reaction>
    <physiologicalReaction direction="left-to-right" evidence="10">
        <dbReference type="Rhea" id="RHEA:11853"/>
    </physiologicalReaction>
</comment>
<evidence type="ECO:0000256" key="3">
    <source>
        <dbReference type="ARBA" id="ARBA00007353"/>
    </source>
</evidence>
<dbReference type="EMBL" id="BDJK01000006">
    <property type="protein sequence ID" value="GAV21796.1"/>
    <property type="molecule type" value="Genomic_DNA"/>
</dbReference>